<dbReference type="SMART" id="SM01286">
    <property type="entry name" value="SPT16"/>
    <property type="match status" value="1"/>
</dbReference>
<comment type="function">
    <text evidence="10">Component of the FACT complex, a general chromatin factor that acts to reorganize nucleosomes. The FACT complex is involved in multiple processes that require DNA as a template such as mRNA elongation, DNA replication and DNA repair. During transcription elongation the FACT complex acts as a histone chaperone that both destabilizes and restores nucleosomal structure. It facilitates the passage of RNA polymerase II and transcription by promoting the dissociation of one histone H2A-H2B dimer from the nucleosome, then subsequently promotes the reestablishment of the nucleosome following the passage of RNA polymerase II.</text>
</comment>
<reference evidence="15" key="1">
    <citation type="submission" date="2025-08" db="UniProtKB">
        <authorList>
            <consortium name="Ensembl"/>
        </authorList>
    </citation>
    <scope>IDENTIFICATION</scope>
</reference>
<evidence type="ECO:0000256" key="3">
    <source>
        <dbReference type="ARBA" id="ARBA00022705"/>
    </source>
</evidence>
<dbReference type="Gene3D" id="3.40.350.10">
    <property type="entry name" value="Creatinase/prolidase N-terminal domain"/>
    <property type="match status" value="1"/>
</dbReference>
<dbReference type="Pfam" id="PF08644">
    <property type="entry name" value="SPT16"/>
    <property type="match status" value="1"/>
</dbReference>
<evidence type="ECO:0000313" key="16">
    <source>
        <dbReference type="Proteomes" id="UP000472277"/>
    </source>
</evidence>
<evidence type="ECO:0000256" key="7">
    <source>
        <dbReference type="ARBA" id="ARBA00023163"/>
    </source>
</evidence>
<dbReference type="Pfam" id="PF24824">
    <property type="entry name" value="PH_SPT16"/>
    <property type="match status" value="1"/>
</dbReference>
<dbReference type="SUPFAM" id="SSF55920">
    <property type="entry name" value="Creatinase/aminopeptidase"/>
    <property type="match status" value="1"/>
</dbReference>
<feature type="compositionally biased region" description="Polar residues" evidence="11">
    <location>
        <begin position="482"/>
        <end position="500"/>
    </location>
</feature>
<feature type="compositionally biased region" description="Basic and acidic residues" evidence="11">
    <location>
        <begin position="965"/>
        <end position="987"/>
    </location>
</feature>
<evidence type="ECO:0000259" key="12">
    <source>
        <dbReference type="SMART" id="SM01285"/>
    </source>
</evidence>
<dbReference type="GO" id="GO:0031491">
    <property type="term" value="F:nucleosome binding"/>
    <property type="evidence" value="ECO:0007669"/>
    <property type="project" value="TreeGrafter"/>
</dbReference>
<dbReference type="AlphaFoldDB" id="A0A673W1Z2"/>
<evidence type="ECO:0000256" key="1">
    <source>
        <dbReference type="ARBA" id="ARBA00010779"/>
    </source>
</evidence>
<dbReference type="GO" id="GO:0006368">
    <property type="term" value="P:transcription elongation by RNA polymerase II"/>
    <property type="evidence" value="ECO:0007669"/>
    <property type="project" value="TreeGrafter"/>
</dbReference>
<sequence>MAVNLDKEAYYRRIKRLYGNWKKGEDEFGKVDAMVVSVGVDEEIVYAKSTALQTWLFGYELTDTIMVFCESKIIFLASKKKVEFLKQVAVTKGNENANGVPPITLLVREKNESNKVNFEKMVEAIRASREGKTVGVFSKDKFPGEYMKSWNDMITAEGLEKVDISAVVAYTIAVKEDGELALMRKAAAVTSDVYSKFFKERVMEIVDADEKVRHSKLAESVEKAIEEKKYLGGADPSTVEMCYPPIIQSGGNYSLKFSVVSDKNHMHFGAITCAMGIRYKSYCSNLVRTLMVDPPQEMQDNYSFLLQVEEELLKELKHGVKICDVYNAVLDYVKKEKPDLAAKFTKNLGFAMGIEFREGSLVLNSKNQYKLKKGMVLSISLGFADLVNKEGKKEEQKKYALFIGDSVQINEVGEGKDEGEGKKCFLCMRLNAVFLIGQNVRNCYLFGQNEMTAEEKRRAHQKELANQVNEEAKRRLTEQKGEQQVQKSRKSNVSYKNGSQMPREKDVRDMKIFIDKKYETVVMPVFGIATPFHIATIKNISSSVEGDWTYLRINFYVPGSSLGRNEGNIFPNPDATFVKEITYRASNLKAPGDPTVPSTNLQNAFRIIKEVQKRYKTREAEEKEKEGIVKQDSLVINLNRSNPKLKDLYIRPNIAQKRMQGSLEAHTNGFRFTSVRGDKVDILYNNIKHSLFQPCDGEMIIVLHFHLKNAIMFGKKRHTDVQFYTEVGEITTDLGKHQHMHDRDDLYAEQMEREMRHKLKSAFKNFIEKVETLTKEQLEFEVPFRDLGFQGAPYRSTCLLQPTSSSLCNTTEWPPFVVTLDEVELVHFERVQFHLKNFDVVIVYKDYSKKVTMINAVPVNSLDPIKEWLNSCDIKYTEGVQSLNWTKIMKTIVDDPEGFFEQGGWSFLDPESEGEGAEDDSESGEDETFNPSADESEAEVEDSDEDYDSESEDSDYSASLGSEEESGKDWDELEEEARKADKESHYEDAEETSSAKRKGRSSAPPPSAKKKRRH</sequence>
<dbReference type="FunFam" id="2.30.29.210:FF:000001">
    <property type="entry name" value="FACT complex subunit spt16"/>
    <property type="match status" value="1"/>
</dbReference>
<evidence type="ECO:0000256" key="11">
    <source>
        <dbReference type="SAM" id="MobiDB-lite"/>
    </source>
</evidence>
<keyword evidence="4 10" id="KW-0227">DNA damage</keyword>
<dbReference type="SMART" id="SM01287">
    <property type="entry name" value="Rtt106"/>
    <property type="match status" value="1"/>
</dbReference>
<dbReference type="GO" id="GO:0035101">
    <property type="term" value="C:FACT complex"/>
    <property type="evidence" value="ECO:0007669"/>
    <property type="project" value="UniProtKB-UniRule"/>
</dbReference>
<dbReference type="FunFam" id="2.30.29.150:FF:000003">
    <property type="entry name" value="FACT complex subunit SPT16"/>
    <property type="match status" value="1"/>
</dbReference>
<feature type="domain" description="FACT complex subunit SPT16 middle" evidence="13">
    <location>
        <begin position="512"/>
        <end position="672"/>
    </location>
</feature>
<dbReference type="InterPro" id="IPR000994">
    <property type="entry name" value="Pept_M24"/>
</dbReference>
<feature type="domain" description="Histone chaperone RTT106/FACT complex subunit SPT16-like middle" evidence="14">
    <location>
        <begin position="789"/>
        <end position="879"/>
    </location>
</feature>
<dbReference type="InterPro" id="IPR036005">
    <property type="entry name" value="Creatinase/aminopeptidase-like"/>
</dbReference>
<dbReference type="Pfam" id="PF00557">
    <property type="entry name" value="Peptidase_M24"/>
    <property type="match status" value="1"/>
</dbReference>
<organism evidence="15 16">
    <name type="scientific">Salmo trutta</name>
    <name type="common">Brown trout</name>
    <dbReference type="NCBI Taxonomy" id="8032"/>
    <lineage>
        <taxon>Eukaryota</taxon>
        <taxon>Metazoa</taxon>
        <taxon>Chordata</taxon>
        <taxon>Craniata</taxon>
        <taxon>Vertebrata</taxon>
        <taxon>Euteleostomi</taxon>
        <taxon>Actinopterygii</taxon>
        <taxon>Neopterygii</taxon>
        <taxon>Teleostei</taxon>
        <taxon>Protacanthopterygii</taxon>
        <taxon>Salmoniformes</taxon>
        <taxon>Salmonidae</taxon>
        <taxon>Salmoninae</taxon>
        <taxon>Salmo</taxon>
    </lineage>
</organism>
<dbReference type="Pfam" id="PF21091">
    <property type="entry name" value="SPT16_C"/>
    <property type="match status" value="1"/>
</dbReference>
<comment type="similarity">
    <text evidence="1 10">Belongs to the peptidase M24 family. SPT16 subfamily.</text>
</comment>
<accession>A0A673W1Z2</accession>
<dbReference type="Pfam" id="PF08512">
    <property type="entry name" value="Rttp106-like_middle"/>
    <property type="match status" value="1"/>
</dbReference>
<feature type="compositionally biased region" description="Basic and acidic residues" evidence="11">
    <location>
        <begin position="470"/>
        <end position="481"/>
    </location>
</feature>
<dbReference type="InterPro" id="IPR011993">
    <property type="entry name" value="PH-like_dom_sf"/>
</dbReference>
<evidence type="ECO:0000256" key="6">
    <source>
        <dbReference type="ARBA" id="ARBA00023054"/>
    </source>
</evidence>
<evidence type="ECO:0000259" key="13">
    <source>
        <dbReference type="SMART" id="SM01286"/>
    </source>
</evidence>
<feature type="region of interest" description="Disordered" evidence="11">
    <location>
        <begin position="470"/>
        <end position="503"/>
    </location>
</feature>
<dbReference type="SMART" id="SM01285">
    <property type="entry name" value="FACT-Spt16_Nlob"/>
    <property type="match status" value="1"/>
</dbReference>
<gene>
    <name evidence="15" type="primary">SUPT16H</name>
    <name evidence="15" type="synonym">LOC115194572</name>
</gene>
<dbReference type="GO" id="GO:0006281">
    <property type="term" value="P:DNA repair"/>
    <property type="evidence" value="ECO:0007669"/>
    <property type="project" value="UniProtKB-UniRule"/>
</dbReference>
<keyword evidence="5 10" id="KW-0805">Transcription regulation</keyword>
<dbReference type="InterPro" id="IPR048969">
    <property type="entry name" value="FACT_SPT16_C"/>
</dbReference>
<dbReference type="Gene3D" id="2.30.29.30">
    <property type="entry name" value="Pleckstrin-homology domain (PH domain)/Phosphotyrosine-binding domain (PTB)"/>
    <property type="match status" value="1"/>
</dbReference>
<evidence type="ECO:0000256" key="8">
    <source>
        <dbReference type="ARBA" id="ARBA00023204"/>
    </source>
</evidence>
<dbReference type="Proteomes" id="UP000472277">
    <property type="component" value="Chromosome 5"/>
</dbReference>
<protein>
    <recommendedName>
        <fullName evidence="10">FACT complex subunit</fullName>
    </recommendedName>
</protein>
<evidence type="ECO:0000256" key="4">
    <source>
        <dbReference type="ARBA" id="ARBA00022763"/>
    </source>
</evidence>
<dbReference type="FunFam" id="3.40.350.10:FF:000005">
    <property type="entry name" value="SPT16 homolog, facilitates chromatin-remodeling subunit"/>
    <property type="match status" value="1"/>
</dbReference>
<dbReference type="FunFam" id="3.90.230.10:FF:000005">
    <property type="entry name" value="FACT complex subunit spt16"/>
    <property type="match status" value="1"/>
</dbReference>
<dbReference type="InterPro" id="IPR029148">
    <property type="entry name" value="FACT-SPT16_Nlobe"/>
</dbReference>
<evidence type="ECO:0000256" key="5">
    <source>
        <dbReference type="ARBA" id="ARBA00023015"/>
    </source>
</evidence>
<feature type="compositionally biased region" description="Acidic residues" evidence="11">
    <location>
        <begin position="910"/>
        <end position="955"/>
    </location>
</feature>
<evidence type="ECO:0000256" key="2">
    <source>
        <dbReference type="ARBA" id="ARBA00022454"/>
    </source>
</evidence>
<dbReference type="Pfam" id="PF14826">
    <property type="entry name" value="FACT-Spt16_Nlob"/>
    <property type="match status" value="1"/>
</dbReference>
<dbReference type="InterPro" id="IPR013953">
    <property type="entry name" value="FACT_SPT16_M"/>
</dbReference>
<keyword evidence="8 10" id="KW-0234">DNA repair</keyword>
<comment type="subunit">
    <text evidence="10">Component of the FACT complex.</text>
</comment>
<dbReference type="GO" id="GO:0032786">
    <property type="term" value="P:positive regulation of DNA-templated transcription, elongation"/>
    <property type="evidence" value="ECO:0007669"/>
    <property type="project" value="UniProtKB-ARBA"/>
</dbReference>
<evidence type="ECO:0000256" key="10">
    <source>
        <dbReference type="RuleBase" id="RU367052"/>
    </source>
</evidence>
<keyword evidence="2 10" id="KW-0158">Chromosome</keyword>
<dbReference type="GeneTree" id="ENSGT00390000014495"/>
<dbReference type="CDD" id="cd01091">
    <property type="entry name" value="CDC68-like"/>
    <property type="match status" value="1"/>
</dbReference>
<dbReference type="InterPro" id="IPR056595">
    <property type="entry name" value="Fact-SPT16_PH"/>
</dbReference>
<dbReference type="Gene3D" id="2.30.29.150">
    <property type="match status" value="1"/>
</dbReference>
<dbReference type="PANTHER" id="PTHR13980">
    <property type="entry name" value="CDC68 RELATED"/>
    <property type="match status" value="1"/>
</dbReference>
<comment type="subcellular location">
    <subcellularLocation>
        <location evidence="10">Nucleus</location>
    </subcellularLocation>
    <subcellularLocation>
        <location evidence="10">Chromosome</location>
    </subcellularLocation>
</comment>
<dbReference type="FunFam" id="2.30.29.30:FF:000017">
    <property type="entry name" value="FACT complex subunit SPT16"/>
    <property type="match status" value="1"/>
</dbReference>
<feature type="region of interest" description="Disordered" evidence="11">
    <location>
        <begin position="902"/>
        <end position="1014"/>
    </location>
</feature>
<evidence type="ECO:0000313" key="15">
    <source>
        <dbReference type="Ensembl" id="ENSSTUP00000002256.1"/>
    </source>
</evidence>
<dbReference type="GO" id="GO:0006260">
    <property type="term" value="P:DNA replication"/>
    <property type="evidence" value="ECO:0007669"/>
    <property type="project" value="UniProtKB-KW"/>
</dbReference>
<evidence type="ECO:0000256" key="9">
    <source>
        <dbReference type="ARBA" id="ARBA00023242"/>
    </source>
</evidence>
<keyword evidence="16" id="KW-1185">Reference proteome</keyword>
<dbReference type="Gene3D" id="2.30.29.210">
    <property type="entry name" value="FACT complex subunit Spt16p/Cdc68p"/>
    <property type="match status" value="1"/>
</dbReference>
<dbReference type="InterPro" id="IPR013719">
    <property type="entry name" value="RTT106/SPT16-like_middle_dom"/>
</dbReference>
<name>A0A673W1Z2_SALTR</name>
<reference evidence="15" key="2">
    <citation type="submission" date="2025-09" db="UniProtKB">
        <authorList>
            <consortium name="Ensembl"/>
        </authorList>
    </citation>
    <scope>IDENTIFICATION</scope>
</reference>
<keyword evidence="7 10" id="KW-0804">Transcription</keyword>
<feature type="domain" description="FACT complex subunit SPT16 N-terminal lobe" evidence="12">
    <location>
        <begin position="5"/>
        <end position="168"/>
    </location>
</feature>
<dbReference type="Ensembl" id="ENSSTUT00000002409.1">
    <property type="protein sequence ID" value="ENSSTUP00000002256.1"/>
    <property type="gene ID" value="ENSSTUG00000000988.1"/>
</dbReference>
<dbReference type="Gene3D" id="3.90.230.10">
    <property type="entry name" value="Creatinase/methionine aminopeptidase superfamily"/>
    <property type="match status" value="1"/>
</dbReference>
<keyword evidence="9 10" id="KW-0539">Nucleus</keyword>
<dbReference type="PANTHER" id="PTHR13980:SF15">
    <property type="entry name" value="FACT COMPLEX SUBUNIT SPT16"/>
    <property type="match status" value="1"/>
</dbReference>
<dbReference type="InterPro" id="IPR040258">
    <property type="entry name" value="Spt16"/>
</dbReference>
<evidence type="ECO:0000259" key="14">
    <source>
        <dbReference type="SMART" id="SM01287"/>
    </source>
</evidence>
<dbReference type="InterPro" id="IPR033825">
    <property type="entry name" value="Spt16_M24"/>
</dbReference>
<keyword evidence="6" id="KW-0175">Coiled coil</keyword>
<proteinExistence type="inferred from homology"/>
<dbReference type="InterPro" id="IPR029149">
    <property type="entry name" value="Creatin/AminoP/Spt16_N"/>
</dbReference>
<keyword evidence="3 10" id="KW-0235">DNA replication</keyword>